<evidence type="ECO:0000313" key="3">
    <source>
        <dbReference type="Proteomes" id="UP000507962"/>
    </source>
</evidence>
<evidence type="ECO:0000313" key="2">
    <source>
        <dbReference type="EMBL" id="VFQ42383.1"/>
    </source>
</evidence>
<dbReference type="AlphaFoldDB" id="A0A4U8YME2"/>
<dbReference type="Proteomes" id="UP000507962">
    <property type="component" value="Unassembled WGS sequence"/>
</dbReference>
<protein>
    <submittedName>
        <fullName evidence="2">Phage tail fibre protein</fullName>
    </submittedName>
</protein>
<feature type="domain" description="Phage tail fibre protein N-terminal" evidence="1">
    <location>
        <begin position="3"/>
        <end position="159"/>
    </location>
</feature>
<reference evidence="2 3" key="1">
    <citation type="submission" date="2019-03" db="EMBL/GenBank/DDBJ databases">
        <authorList>
            <person name="Nijsse B."/>
        </authorList>
    </citation>
    <scope>NUCLEOTIDE SEQUENCE [LARGE SCALE GENOMIC DNA]</scope>
    <source>
        <strain evidence="2">Desulfoluna butyratoxydans MSL71</strain>
    </source>
</reference>
<organism evidence="2 3">
    <name type="scientific">Desulfoluna butyratoxydans</name>
    <dbReference type="NCBI Taxonomy" id="231438"/>
    <lineage>
        <taxon>Bacteria</taxon>
        <taxon>Pseudomonadati</taxon>
        <taxon>Thermodesulfobacteriota</taxon>
        <taxon>Desulfobacteria</taxon>
        <taxon>Desulfobacterales</taxon>
        <taxon>Desulfolunaceae</taxon>
        <taxon>Desulfoluna</taxon>
    </lineage>
</organism>
<dbReference type="InterPro" id="IPR022225">
    <property type="entry name" value="Phage_tail_fibre_N"/>
</dbReference>
<keyword evidence="3" id="KW-1185">Reference proteome</keyword>
<evidence type="ECO:0000259" key="1">
    <source>
        <dbReference type="Pfam" id="PF12571"/>
    </source>
</evidence>
<name>A0A4U8YME2_9BACT</name>
<dbReference type="Pfam" id="PF12571">
    <property type="entry name" value="Phage_tail_fib"/>
    <property type="match status" value="1"/>
</dbReference>
<gene>
    <name evidence="2" type="ORF">MSL71_10</name>
</gene>
<accession>A0A4U8YME2</accession>
<sequence length="245" mass="26684">MSSAITALGQTRINELRGEEKPLVIDRMVLALVPGLDPSQPVDRNQQMPDPAHVVHTHTIDDAHKGYVNPDQVVYSMILGSDVGDFSFNWIGTVEAETGNVITVTTTPETPKRKTDLGSNTTGNNITRNVMMRFQDAQALTGVSVSAETWQFDYTTWMTARIGEHDGDGGAHGDIRVKISDHAQSGEAHQDIRELLVGHGHNASDLFGVVGVLSEAGGAIIERGRNVNGEYVRWADGTQICWLRV</sequence>
<proteinExistence type="predicted"/>
<dbReference type="EMBL" id="CAADHO010000001">
    <property type="protein sequence ID" value="VFQ42383.1"/>
    <property type="molecule type" value="Genomic_DNA"/>
</dbReference>
<feature type="non-terminal residue" evidence="2">
    <location>
        <position position="245"/>
    </location>
</feature>